<dbReference type="Proteomes" id="UP000027987">
    <property type="component" value="Chromosome"/>
</dbReference>
<dbReference type="KEGG" id="dja:HY57_19245"/>
<comment type="pathway">
    <text evidence="7">Metabolic intermediate biosynthesis; chorismate biosynthesis; chorismate from D-erythrose 4-phosphate and phosphoenolpyruvate: step 5/7.</text>
</comment>
<dbReference type="GO" id="GO:0005524">
    <property type="term" value="F:ATP binding"/>
    <property type="evidence" value="ECO:0007669"/>
    <property type="project" value="UniProtKB-UniRule"/>
</dbReference>
<keyword evidence="7" id="KW-0460">Magnesium</keyword>
<dbReference type="Gene3D" id="3.40.50.300">
    <property type="entry name" value="P-loop containing nucleotide triphosphate hydrolases"/>
    <property type="match status" value="1"/>
</dbReference>
<dbReference type="GO" id="GO:0000287">
    <property type="term" value="F:magnesium ion binding"/>
    <property type="evidence" value="ECO:0007669"/>
    <property type="project" value="UniProtKB-UniRule"/>
</dbReference>
<feature type="binding site" evidence="7">
    <location>
        <position position="120"/>
    </location>
    <ligand>
        <name>ATP</name>
        <dbReference type="ChEBI" id="CHEBI:30616"/>
    </ligand>
</feature>
<proteinExistence type="inferred from homology"/>
<keyword evidence="7" id="KW-0963">Cytoplasm</keyword>
<evidence type="ECO:0000313" key="9">
    <source>
        <dbReference type="Proteomes" id="UP000027987"/>
    </source>
</evidence>
<dbReference type="STRING" id="1217721.HY57_19245"/>
<keyword evidence="3 7" id="KW-0547">Nucleotide-binding</keyword>
<dbReference type="GO" id="GO:0009073">
    <property type="term" value="P:aromatic amino acid family biosynthetic process"/>
    <property type="evidence" value="ECO:0007669"/>
    <property type="project" value="UniProtKB-KW"/>
</dbReference>
<evidence type="ECO:0000256" key="2">
    <source>
        <dbReference type="ARBA" id="ARBA00022679"/>
    </source>
</evidence>
<dbReference type="InterPro" id="IPR000623">
    <property type="entry name" value="Shikimate_kinase/TSH1"/>
</dbReference>
<evidence type="ECO:0000256" key="6">
    <source>
        <dbReference type="ARBA" id="ARBA00023141"/>
    </source>
</evidence>
<dbReference type="PATRIC" id="fig|1217721.7.peg.3943"/>
<keyword evidence="9" id="KW-1185">Reference proteome</keyword>
<comment type="similarity">
    <text evidence="7">Belongs to the shikimate kinase family.</text>
</comment>
<organism evidence="8 9">
    <name type="scientific">Dyella japonica A8</name>
    <dbReference type="NCBI Taxonomy" id="1217721"/>
    <lineage>
        <taxon>Bacteria</taxon>
        <taxon>Pseudomonadati</taxon>
        <taxon>Pseudomonadota</taxon>
        <taxon>Gammaproteobacteria</taxon>
        <taxon>Lysobacterales</taxon>
        <taxon>Rhodanobacteraceae</taxon>
        <taxon>Dyella</taxon>
    </lineage>
</organism>
<name>A0A075K4S7_9GAMM</name>
<feature type="binding site" evidence="7">
    <location>
        <begin position="14"/>
        <end position="19"/>
    </location>
    <ligand>
        <name>ATP</name>
        <dbReference type="ChEBI" id="CHEBI:30616"/>
    </ligand>
</feature>
<dbReference type="HOGENOM" id="CLU_057607_2_2_6"/>
<dbReference type="GO" id="GO:0008652">
    <property type="term" value="P:amino acid biosynthetic process"/>
    <property type="evidence" value="ECO:0007669"/>
    <property type="project" value="UniProtKB-KW"/>
</dbReference>
<keyword evidence="7" id="KW-0479">Metal-binding</keyword>
<dbReference type="PRINTS" id="PR01100">
    <property type="entry name" value="SHIKIMTKNASE"/>
</dbReference>
<evidence type="ECO:0000256" key="4">
    <source>
        <dbReference type="ARBA" id="ARBA00022777"/>
    </source>
</evidence>
<dbReference type="PANTHER" id="PTHR21087:SF16">
    <property type="entry name" value="SHIKIMATE KINASE 1, CHLOROPLASTIC"/>
    <property type="match status" value="1"/>
</dbReference>
<dbReference type="UniPathway" id="UPA00053">
    <property type="reaction ID" value="UER00088"/>
</dbReference>
<feature type="binding site" evidence="7">
    <location>
        <position position="36"/>
    </location>
    <ligand>
        <name>substrate</name>
    </ligand>
</feature>
<dbReference type="InterPro" id="IPR031322">
    <property type="entry name" value="Shikimate/glucono_kinase"/>
</dbReference>
<keyword evidence="4 7" id="KW-0418">Kinase</keyword>
<reference evidence="8 9" key="1">
    <citation type="submission" date="2014-07" db="EMBL/GenBank/DDBJ databases">
        <title>Complete Genome Sequence of Dyella japonica Strain A8 Isolated from Malaysian Tropical Soil.</title>
        <authorList>
            <person name="Hui R.K.H."/>
            <person name="Chen J.-W."/>
            <person name="Chan K.-G."/>
            <person name="Leung F.C.C."/>
        </authorList>
    </citation>
    <scope>NUCLEOTIDE SEQUENCE [LARGE SCALE GENOMIC DNA]</scope>
    <source>
        <strain evidence="8 9">A8</strain>
    </source>
</reference>
<dbReference type="PANTHER" id="PTHR21087">
    <property type="entry name" value="SHIKIMATE KINASE"/>
    <property type="match status" value="1"/>
</dbReference>
<evidence type="ECO:0000256" key="3">
    <source>
        <dbReference type="ARBA" id="ARBA00022741"/>
    </source>
</evidence>
<dbReference type="CDD" id="cd00464">
    <property type="entry name" value="SK"/>
    <property type="match status" value="1"/>
</dbReference>
<comment type="function">
    <text evidence="7">Catalyzes the specific phosphorylation of the 3-hydroxyl group of shikimic acid using ATP as a cosubstrate.</text>
</comment>
<sequence>MNPSCNLFIVGPTGAGKTTIGRRLADHYGLSFVDLDQEIERACGVPVSAVFEIEGETGFRQRESTLLAEYSARRGVVMATGAGAVLDPANRRLLSERGYVLWLQATLEQQLERLAQDRQRPLLAGVDRAERLAAMAQQRTPLYEEVADLAIPGEHETVHAASERSILLIDQHWQRQHAA</sequence>
<dbReference type="Pfam" id="PF01202">
    <property type="entry name" value="SKI"/>
    <property type="match status" value="1"/>
</dbReference>
<dbReference type="AlphaFoldDB" id="A0A075K4S7"/>
<keyword evidence="1 7" id="KW-0028">Amino-acid biosynthesis</keyword>
<dbReference type="GO" id="GO:0004765">
    <property type="term" value="F:shikimate kinase activity"/>
    <property type="evidence" value="ECO:0007669"/>
    <property type="project" value="UniProtKB-UniRule"/>
</dbReference>
<comment type="cofactor">
    <cofactor evidence="7">
        <name>Mg(2+)</name>
        <dbReference type="ChEBI" id="CHEBI:18420"/>
    </cofactor>
    <text evidence="7">Binds 1 Mg(2+) ion per subunit.</text>
</comment>
<gene>
    <name evidence="7 8" type="primary">aroK</name>
    <name evidence="8" type="ORF">HY57_19245</name>
</gene>
<keyword evidence="5 7" id="KW-0067">ATP-binding</keyword>
<dbReference type="GO" id="GO:0009423">
    <property type="term" value="P:chorismate biosynthetic process"/>
    <property type="evidence" value="ECO:0007669"/>
    <property type="project" value="UniProtKB-UniRule"/>
</dbReference>
<feature type="binding site" evidence="7">
    <location>
        <position position="139"/>
    </location>
    <ligand>
        <name>substrate</name>
    </ligand>
</feature>
<dbReference type="HAMAP" id="MF_00109">
    <property type="entry name" value="Shikimate_kinase"/>
    <property type="match status" value="1"/>
</dbReference>
<dbReference type="OrthoDB" id="9800332at2"/>
<evidence type="ECO:0000313" key="8">
    <source>
        <dbReference type="EMBL" id="AIF49231.1"/>
    </source>
</evidence>
<comment type="subcellular location">
    <subcellularLocation>
        <location evidence="7">Cytoplasm</location>
    </subcellularLocation>
</comment>
<keyword evidence="6 7" id="KW-0057">Aromatic amino acid biosynthesis</keyword>
<evidence type="ECO:0000256" key="1">
    <source>
        <dbReference type="ARBA" id="ARBA00022605"/>
    </source>
</evidence>
<dbReference type="RefSeq" id="WP_019463640.1">
    <property type="nucleotide sequence ID" value="NZ_ALOY01000064.1"/>
</dbReference>
<dbReference type="SUPFAM" id="SSF52540">
    <property type="entry name" value="P-loop containing nucleoside triphosphate hydrolases"/>
    <property type="match status" value="1"/>
</dbReference>
<comment type="catalytic activity">
    <reaction evidence="7">
        <text>shikimate + ATP = 3-phosphoshikimate + ADP + H(+)</text>
        <dbReference type="Rhea" id="RHEA:13121"/>
        <dbReference type="ChEBI" id="CHEBI:15378"/>
        <dbReference type="ChEBI" id="CHEBI:30616"/>
        <dbReference type="ChEBI" id="CHEBI:36208"/>
        <dbReference type="ChEBI" id="CHEBI:145989"/>
        <dbReference type="ChEBI" id="CHEBI:456216"/>
        <dbReference type="EC" id="2.7.1.71"/>
    </reaction>
</comment>
<dbReference type="InterPro" id="IPR027417">
    <property type="entry name" value="P-loop_NTPase"/>
</dbReference>
<feature type="binding site" evidence="7">
    <location>
        <position position="60"/>
    </location>
    <ligand>
        <name>substrate</name>
    </ligand>
</feature>
<comment type="subunit">
    <text evidence="7">Monomer.</text>
</comment>
<dbReference type="EC" id="2.7.1.71" evidence="7"/>
<dbReference type="EMBL" id="CP008884">
    <property type="protein sequence ID" value="AIF49231.1"/>
    <property type="molecule type" value="Genomic_DNA"/>
</dbReference>
<evidence type="ECO:0000256" key="5">
    <source>
        <dbReference type="ARBA" id="ARBA00022840"/>
    </source>
</evidence>
<protein>
    <recommendedName>
        <fullName evidence="7">Shikimate kinase</fullName>
        <shortName evidence="7">SK</shortName>
        <ecNumber evidence="7">2.7.1.71</ecNumber>
    </recommendedName>
</protein>
<accession>A0A075K4S7</accession>
<comment type="caution">
    <text evidence="7">Lacks conserved residue(s) required for the propagation of feature annotation.</text>
</comment>
<feature type="binding site" evidence="7">
    <location>
        <position position="18"/>
    </location>
    <ligand>
        <name>Mg(2+)</name>
        <dbReference type="ChEBI" id="CHEBI:18420"/>
    </ligand>
</feature>
<evidence type="ECO:0000256" key="7">
    <source>
        <dbReference type="HAMAP-Rule" id="MF_00109"/>
    </source>
</evidence>
<dbReference type="GO" id="GO:0005829">
    <property type="term" value="C:cytosol"/>
    <property type="evidence" value="ECO:0007669"/>
    <property type="project" value="TreeGrafter"/>
</dbReference>
<keyword evidence="2 7" id="KW-0808">Transferase</keyword>